<evidence type="ECO:0000256" key="4">
    <source>
        <dbReference type="ARBA" id="ARBA00023136"/>
    </source>
</evidence>
<keyword evidence="2 6" id="KW-0812">Transmembrane</keyword>
<dbReference type="OrthoDB" id="2830640at2759"/>
<dbReference type="Gene3D" id="1.20.58.340">
    <property type="entry name" value="Magnesium transport protein CorA, transmembrane region"/>
    <property type="match status" value="1"/>
</dbReference>
<dbReference type="SUPFAM" id="SSF144083">
    <property type="entry name" value="Magnesium transport protein CorA, transmembrane region"/>
    <property type="match status" value="1"/>
</dbReference>
<sequence length="488" mass="56447">MDDYMFKTYVGRCKSIVEATTYLEIFTYSDPAFDTIEEHPLTPDEFENYLHQRGAFVPAKVPAGVTRTSAIRLVLQQNAKHPHTFTPDVLSFTHREYTSMVETMNLPYRTIESISAVGPFFWSAWDQNEEDPHLQIVYRKSDVRKKGYTRGWELTLSHSINSTLTTGFCKGTPSSDIVECIKHLKACSSQIFHPLLLPTIIFSHDISFKTEIKQRDARDWLRRLEHAVSMRSEIQEQEGYVSKDGVVDLDAVNRDLVECHSQVLWKRPKAYLEIIDGIEKSMEKFRDKLPERRRGREMRQLHASMLARLDFYKIKLQGIDSYAYTTLQRLDIQRSALYNIIAQKESKLNFQMAGEQRKLAHASTRDSSAMKTISLLGAIFLPGAYLAAVFSMTFFNWSPDPGQPIVSAQLWIYFAWTIPVTMVIVGGWWLWEKRRERIYDREDRDLEKGSEEMEGNIMATMRKRTMSKASTWNNGKMEGKGGKEQKEA</sequence>
<accession>S3DEG4</accession>
<dbReference type="RefSeq" id="XP_008076968.1">
    <property type="nucleotide sequence ID" value="XM_008078777.1"/>
</dbReference>
<evidence type="ECO:0000313" key="7">
    <source>
        <dbReference type="EMBL" id="EPE36150.1"/>
    </source>
</evidence>
<feature type="compositionally biased region" description="Basic and acidic residues" evidence="5">
    <location>
        <begin position="477"/>
        <end position="488"/>
    </location>
</feature>
<keyword evidence="3 6" id="KW-1133">Transmembrane helix</keyword>
<dbReference type="HOGENOM" id="CLU_042086_0_0_1"/>
<name>S3DEG4_GLAL2</name>
<proteinExistence type="predicted"/>
<gene>
    <name evidence="7" type="ORF">GLAREA_05488</name>
</gene>
<comment type="subcellular location">
    <subcellularLocation>
        <location evidence="1">Membrane</location>
        <topology evidence="1">Multi-pass membrane protein</topology>
    </subcellularLocation>
</comment>
<dbReference type="GeneID" id="19464542"/>
<dbReference type="STRING" id="1116229.S3DEG4"/>
<evidence type="ECO:0000313" key="8">
    <source>
        <dbReference type="Proteomes" id="UP000016922"/>
    </source>
</evidence>
<dbReference type="EMBL" id="KE145353">
    <property type="protein sequence ID" value="EPE36150.1"/>
    <property type="molecule type" value="Genomic_DNA"/>
</dbReference>
<dbReference type="InterPro" id="IPR045863">
    <property type="entry name" value="CorA_TM1_TM2"/>
</dbReference>
<feature type="transmembrane region" description="Helical" evidence="6">
    <location>
        <begin position="375"/>
        <end position="398"/>
    </location>
</feature>
<dbReference type="Proteomes" id="UP000016922">
    <property type="component" value="Unassembled WGS sequence"/>
</dbReference>
<evidence type="ECO:0000256" key="6">
    <source>
        <dbReference type="SAM" id="Phobius"/>
    </source>
</evidence>
<evidence type="ECO:0000256" key="5">
    <source>
        <dbReference type="SAM" id="MobiDB-lite"/>
    </source>
</evidence>
<dbReference type="AlphaFoldDB" id="S3DEG4"/>
<evidence type="ECO:0000256" key="3">
    <source>
        <dbReference type="ARBA" id="ARBA00022989"/>
    </source>
</evidence>
<dbReference type="eggNOG" id="ENOG502SS3N">
    <property type="taxonomic scope" value="Eukaryota"/>
</dbReference>
<feature type="transmembrane region" description="Helical" evidence="6">
    <location>
        <begin position="410"/>
        <end position="431"/>
    </location>
</feature>
<protein>
    <submittedName>
        <fullName evidence="7">Magnesium transport protein CorA, transmembrane region</fullName>
    </submittedName>
</protein>
<organism evidence="7 8">
    <name type="scientific">Glarea lozoyensis (strain ATCC 20868 / MF5171)</name>
    <dbReference type="NCBI Taxonomy" id="1116229"/>
    <lineage>
        <taxon>Eukaryota</taxon>
        <taxon>Fungi</taxon>
        <taxon>Dikarya</taxon>
        <taxon>Ascomycota</taxon>
        <taxon>Pezizomycotina</taxon>
        <taxon>Leotiomycetes</taxon>
        <taxon>Helotiales</taxon>
        <taxon>Helotiaceae</taxon>
        <taxon>Glarea</taxon>
    </lineage>
</organism>
<feature type="region of interest" description="Disordered" evidence="5">
    <location>
        <begin position="449"/>
        <end position="488"/>
    </location>
</feature>
<keyword evidence="4 6" id="KW-0472">Membrane</keyword>
<dbReference type="KEGG" id="glz:GLAREA_05488"/>
<reference evidence="7 8" key="1">
    <citation type="journal article" date="2013" name="BMC Genomics">
        <title>Genomics-driven discovery of the pneumocandin biosynthetic gene cluster in the fungus Glarea lozoyensis.</title>
        <authorList>
            <person name="Chen L."/>
            <person name="Yue Q."/>
            <person name="Zhang X."/>
            <person name="Xiang M."/>
            <person name="Wang C."/>
            <person name="Li S."/>
            <person name="Che Y."/>
            <person name="Ortiz-Lopez F.J."/>
            <person name="Bills G.F."/>
            <person name="Liu X."/>
            <person name="An Z."/>
        </authorList>
    </citation>
    <scope>NUCLEOTIDE SEQUENCE [LARGE SCALE GENOMIC DNA]</scope>
    <source>
        <strain evidence="8">ATCC 20868 / MF5171</strain>
    </source>
</reference>
<dbReference type="GO" id="GO:0016020">
    <property type="term" value="C:membrane"/>
    <property type="evidence" value="ECO:0007669"/>
    <property type="project" value="UniProtKB-SubCell"/>
</dbReference>
<dbReference type="OMA" id="MTFFNFQ"/>
<evidence type="ECO:0000256" key="2">
    <source>
        <dbReference type="ARBA" id="ARBA00022692"/>
    </source>
</evidence>
<evidence type="ECO:0000256" key="1">
    <source>
        <dbReference type="ARBA" id="ARBA00004141"/>
    </source>
</evidence>
<keyword evidence="8" id="KW-1185">Reference proteome</keyword>